<name>A0AAV1YB75_LUPLU</name>
<dbReference type="Proteomes" id="UP001497480">
    <property type="component" value="Unassembled WGS sequence"/>
</dbReference>
<organism evidence="1 2">
    <name type="scientific">Lupinus luteus</name>
    <name type="common">European yellow lupine</name>
    <dbReference type="NCBI Taxonomy" id="3873"/>
    <lineage>
        <taxon>Eukaryota</taxon>
        <taxon>Viridiplantae</taxon>
        <taxon>Streptophyta</taxon>
        <taxon>Embryophyta</taxon>
        <taxon>Tracheophyta</taxon>
        <taxon>Spermatophyta</taxon>
        <taxon>Magnoliopsida</taxon>
        <taxon>eudicotyledons</taxon>
        <taxon>Gunneridae</taxon>
        <taxon>Pentapetalae</taxon>
        <taxon>rosids</taxon>
        <taxon>fabids</taxon>
        <taxon>Fabales</taxon>
        <taxon>Fabaceae</taxon>
        <taxon>Papilionoideae</taxon>
        <taxon>50 kb inversion clade</taxon>
        <taxon>genistoids sensu lato</taxon>
        <taxon>core genistoids</taxon>
        <taxon>Genisteae</taxon>
        <taxon>Lupinus</taxon>
    </lineage>
</organism>
<accession>A0AAV1YB75</accession>
<keyword evidence="2" id="KW-1185">Reference proteome</keyword>
<evidence type="ECO:0000313" key="2">
    <source>
        <dbReference type="Proteomes" id="UP001497480"/>
    </source>
</evidence>
<dbReference type="PANTHER" id="PTHR31694:SF12">
    <property type="entry name" value="DESICCATION-LIKE PROTEIN"/>
    <property type="match status" value="1"/>
</dbReference>
<dbReference type="InterPro" id="IPR052965">
    <property type="entry name" value="Pigment-catalase-like"/>
</dbReference>
<dbReference type="AlphaFoldDB" id="A0AAV1YB75"/>
<sequence length="240" mass="26791">MEYLEAEFFLFGATGHGLDNFAPELAQGGPSPIGGKMANLDRLTKDVIYQFALQKIGHLRAIKRRVKGFPRPLLNISTEAFAQIMHSTRELLDPPFDPYANFINYLFASYFIPYFSLTGLLEGESGQDGVILAMVDIRPHMLAPYNITVEEFKNLITKHRKEIGRKCLKDESLEAPIFEGVEAKVARKVYAYDKYIIPCPTTTEEILRIVYGGGDEHVPGGFFPEGAHGLIAKSYLKSAA</sequence>
<dbReference type="PANTHER" id="PTHR31694">
    <property type="entry name" value="DESICCATION-LIKE PROTEIN"/>
    <property type="match status" value="1"/>
</dbReference>
<proteinExistence type="predicted"/>
<protein>
    <submittedName>
        <fullName evidence="1">Uncharacterized protein</fullName>
    </submittedName>
</protein>
<dbReference type="EMBL" id="CAXHTB010000022">
    <property type="protein sequence ID" value="CAL0330220.1"/>
    <property type="molecule type" value="Genomic_DNA"/>
</dbReference>
<evidence type="ECO:0000313" key="1">
    <source>
        <dbReference type="EMBL" id="CAL0330220.1"/>
    </source>
</evidence>
<gene>
    <name evidence="1" type="ORF">LLUT_LOCUS31280</name>
</gene>
<reference evidence="1 2" key="1">
    <citation type="submission" date="2024-03" db="EMBL/GenBank/DDBJ databases">
        <authorList>
            <person name="Martinez-Hernandez J."/>
        </authorList>
    </citation>
    <scope>NUCLEOTIDE SEQUENCE [LARGE SCALE GENOMIC DNA]</scope>
</reference>
<dbReference type="Pfam" id="PF13668">
    <property type="entry name" value="Ferritin_2"/>
    <property type="match status" value="1"/>
</dbReference>
<comment type="caution">
    <text evidence="1">The sequence shown here is derived from an EMBL/GenBank/DDBJ whole genome shotgun (WGS) entry which is preliminary data.</text>
</comment>